<dbReference type="EMBL" id="JEMT01029285">
    <property type="protein sequence ID" value="EXX52539.1"/>
    <property type="molecule type" value="Genomic_DNA"/>
</dbReference>
<name>A0A015JC97_RHIIW</name>
<evidence type="ECO:0008006" key="3">
    <source>
        <dbReference type="Google" id="ProtNLM"/>
    </source>
</evidence>
<gene>
    <name evidence="1" type="ORF">RirG_252340</name>
</gene>
<evidence type="ECO:0000313" key="2">
    <source>
        <dbReference type="Proteomes" id="UP000022910"/>
    </source>
</evidence>
<dbReference type="OrthoDB" id="2414520at2759"/>
<protein>
    <recommendedName>
        <fullName evidence="3">DUF659 domain-containing protein</fullName>
    </recommendedName>
</protein>
<keyword evidence="2" id="KW-1185">Reference proteome</keyword>
<accession>A0A015JC97</accession>
<sequence length="90" mass="10216">MVDESTRGQTKNFVLCYQFWNEKDQSPVAILAQLQHIPKCNADTVSETVIKNIQECGLEFKKCVLWVTDNTAYMSGEKKGAVVLYNKKQA</sequence>
<dbReference type="AlphaFoldDB" id="A0A015JC97"/>
<comment type="caution">
    <text evidence="1">The sequence shown here is derived from an EMBL/GenBank/DDBJ whole genome shotgun (WGS) entry which is preliminary data.</text>
</comment>
<evidence type="ECO:0000313" key="1">
    <source>
        <dbReference type="EMBL" id="EXX52539.1"/>
    </source>
</evidence>
<reference evidence="1 2" key="1">
    <citation type="submission" date="2014-02" db="EMBL/GenBank/DDBJ databases">
        <title>Single nucleus genome sequencing reveals high similarity among nuclei of an endomycorrhizal fungus.</title>
        <authorList>
            <person name="Lin K."/>
            <person name="Geurts R."/>
            <person name="Zhang Z."/>
            <person name="Limpens E."/>
            <person name="Saunders D.G."/>
            <person name="Mu D."/>
            <person name="Pang E."/>
            <person name="Cao H."/>
            <person name="Cha H."/>
            <person name="Lin T."/>
            <person name="Zhou Q."/>
            <person name="Shang Y."/>
            <person name="Li Y."/>
            <person name="Ivanov S."/>
            <person name="Sharma T."/>
            <person name="Velzen R.V."/>
            <person name="Ruijter N.D."/>
            <person name="Aanen D.K."/>
            <person name="Win J."/>
            <person name="Kamoun S."/>
            <person name="Bisseling T."/>
            <person name="Huang S."/>
        </authorList>
    </citation>
    <scope>NUCLEOTIDE SEQUENCE [LARGE SCALE GENOMIC DNA]</scope>
    <source>
        <strain evidence="2">DAOM197198w</strain>
    </source>
</reference>
<dbReference type="Proteomes" id="UP000022910">
    <property type="component" value="Unassembled WGS sequence"/>
</dbReference>
<proteinExistence type="predicted"/>
<dbReference type="HOGENOM" id="CLU_2442051_0_0_1"/>
<organism evidence="1 2">
    <name type="scientific">Rhizophagus irregularis (strain DAOM 197198w)</name>
    <name type="common">Glomus intraradices</name>
    <dbReference type="NCBI Taxonomy" id="1432141"/>
    <lineage>
        <taxon>Eukaryota</taxon>
        <taxon>Fungi</taxon>
        <taxon>Fungi incertae sedis</taxon>
        <taxon>Mucoromycota</taxon>
        <taxon>Glomeromycotina</taxon>
        <taxon>Glomeromycetes</taxon>
        <taxon>Glomerales</taxon>
        <taxon>Glomeraceae</taxon>
        <taxon>Rhizophagus</taxon>
    </lineage>
</organism>